<evidence type="ECO:0000313" key="3">
    <source>
        <dbReference type="EMBL" id="MDN3708358.1"/>
    </source>
</evidence>
<dbReference type="PANTHER" id="PTHR32268">
    <property type="entry name" value="HOMOSERINE O-ACETYLTRANSFERASE"/>
    <property type="match status" value="1"/>
</dbReference>
<dbReference type="SUPFAM" id="SSF53474">
    <property type="entry name" value="alpha/beta-Hydrolases"/>
    <property type="match status" value="1"/>
</dbReference>
<dbReference type="Pfam" id="PF00561">
    <property type="entry name" value="Abhydrolase_1"/>
    <property type="match status" value="1"/>
</dbReference>
<dbReference type="EMBL" id="JAUFQU010000001">
    <property type="protein sequence ID" value="MDN3708358.1"/>
    <property type="molecule type" value="Genomic_DNA"/>
</dbReference>
<dbReference type="RefSeq" id="WP_290364227.1">
    <property type="nucleotide sequence ID" value="NZ_JAUFQU010000001.1"/>
</dbReference>
<keyword evidence="4" id="KW-1185">Reference proteome</keyword>
<accession>A0ABT8CV43</accession>
<dbReference type="InterPro" id="IPR000073">
    <property type="entry name" value="AB_hydrolase_1"/>
</dbReference>
<sequence>MNVKKIDISPAEINLSYEKTFSLTYQVFGKEIAAAPVILVNHALTGNSLVAGVKGWWNRLIGEEITIDVKKYTIIAFDIPGNGFAENEASIISDYKIISTQIVAQLFWKALEKLDIHRLHAVIGGSIGGAIAWEMAFIKPRAIDQLLPIACSHKASDWLIGNVLVQDNILNHSSHPVEDARKHAMLLYRTPESLREKFHCNFQKETNLFEIESWLNYHGNQLNKRFSLASYKLMNHLLKTIGNHHTEETIDHFIATTNMKIHIISIDSDYMFPAAEQFEFYRNLKKRYKNICYSTIMSIHGHDAFLIEYQQLHTLLNQHFKEDENIKIRG</sequence>
<reference evidence="4" key="1">
    <citation type="journal article" date="2019" name="Int. J. Syst. Evol. Microbiol.">
        <title>The Global Catalogue of Microorganisms (GCM) 10K type strain sequencing project: providing services to taxonomists for standard genome sequencing and annotation.</title>
        <authorList>
            <consortium name="The Broad Institute Genomics Platform"/>
            <consortium name="The Broad Institute Genome Sequencing Center for Infectious Disease"/>
            <person name="Wu L."/>
            <person name="Ma J."/>
        </authorList>
    </citation>
    <scope>NUCLEOTIDE SEQUENCE [LARGE SCALE GENOMIC DNA]</scope>
    <source>
        <strain evidence="4">CECT 7184</strain>
    </source>
</reference>
<evidence type="ECO:0000313" key="4">
    <source>
        <dbReference type="Proteomes" id="UP001242368"/>
    </source>
</evidence>
<dbReference type="Proteomes" id="UP001242368">
    <property type="component" value="Unassembled WGS sequence"/>
</dbReference>
<comment type="caution">
    <text evidence="3">The sequence shown here is derived from an EMBL/GenBank/DDBJ whole genome shotgun (WGS) entry which is preliminary data.</text>
</comment>
<name>A0ABT8CV43_9FLAO</name>
<dbReference type="InterPro" id="IPR008220">
    <property type="entry name" value="HAT_MetX-like"/>
</dbReference>
<protein>
    <submittedName>
        <fullName evidence="3">Alpha/beta fold hydrolase</fullName>
    </submittedName>
</protein>
<keyword evidence="3" id="KW-0378">Hydrolase</keyword>
<keyword evidence="1" id="KW-0808">Transferase</keyword>
<evidence type="ECO:0000259" key="2">
    <source>
        <dbReference type="Pfam" id="PF00561"/>
    </source>
</evidence>
<dbReference type="Gene3D" id="3.40.50.1820">
    <property type="entry name" value="alpha/beta hydrolase"/>
    <property type="match status" value="1"/>
</dbReference>
<gene>
    <name evidence="3" type="ORF">QW060_14750</name>
</gene>
<dbReference type="InterPro" id="IPR029058">
    <property type="entry name" value="AB_hydrolase_fold"/>
</dbReference>
<dbReference type="GO" id="GO:0016787">
    <property type="term" value="F:hydrolase activity"/>
    <property type="evidence" value="ECO:0007669"/>
    <property type="project" value="UniProtKB-KW"/>
</dbReference>
<evidence type="ECO:0000256" key="1">
    <source>
        <dbReference type="ARBA" id="ARBA00022679"/>
    </source>
</evidence>
<organism evidence="3 4">
    <name type="scientific">Paenimyroides ceti</name>
    <dbReference type="NCBI Taxonomy" id="395087"/>
    <lineage>
        <taxon>Bacteria</taxon>
        <taxon>Pseudomonadati</taxon>
        <taxon>Bacteroidota</taxon>
        <taxon>Flavobacteriia</taxon>
        <taxon>Flavobacteriales</taxon>
        <taxon>Flavobacteriaceae</taxon>
        <taxon>Paenimyroides</taxon>
    </lineage>
</organism>
<dbReference type="PANTHER" id="PTHR32268:SF11">
    <property type="entry name" value="HOMOSERINE O-ACETYLTRANSFERASE"/>
    <property type="match status" value="1"/>
</dbReference>
<feature type="domain" description="AB hydrolase-1" evidence="2">
    <location>
        <begin position="36"/>
        <end position="144"/>
    </location>
</feature>
<proteinExistence type="predicted"/>